<dbReference type="GO" id="GO:0015421">
    <property type="term" value="F:ABC-type oligopeptide transporter activity"/>
    <property type="evidence" value="ECO:0007669"/>
    <property type="project" value="TreeGrafter"/>
</dbReference>
<gene>
    <name evidence="12" type="ORF">SRT_08760</name>
</gene>
<dbReference type="Pfam" id="PF00005">
    <property type="entry name" value="ABC_tran"/>
    <property type="match status" value="1"/>
</dbReference>
<protein>
    <submittedName>
        <fullName evidence="12">ABC transporter ATP-binding protein</fullName>
    </submittedName>
</protein>
<dbReference type="CDD" id="cd07346">
    <property type="entry name" value="ABC_6TM_exporters"/>
    <property type="match status" value="1"/>
</dbReference>
<keyword evidence="13" id="KW-1185">Reference proteome</keyword>
<dbReference type="PANTHER" id="PTHR43394:SF1">
    <property type="entry name" value="ATP-BINDING CASSETTE SUB-FAMILY B MEMBER 10, MITOCHONDRIAL"/>
    <property type="match status" value="1"/>
</dbReference>
<evidence type="ECO:0000256" key="5">
    <source>
        <dbReference type="ARBA" id="ARBA00022741"/>
    </source>
</evidence>
<dbReference type="Pfam" id="PF00664">
    <property type="entry name" value="ABC_membrane"/>
    <property type="match status" value="1"/>
</dbReference>
<sequence>MKKKSTMAWISEFIAPYRFYYIASVLLAFASVIFGFLPYFYIGQIIRNLLNGLKDEQVYLQACLWMAVFWLVYAICHALSTALSHKATFVVLADIRFRLTEKLAKIPLGSVLGQSSGSYKNIIVERVDAAETTLAHIIPEFTAALIGPLIALFYMMKLDWRLTLLSLLTLPIGILFYANMLRKSKGDYENTVVKTKALNDTAVEYINGIEVIKVFGKEKFSYQKFVTAAKEGADCFIEWMRKCQFDMAAVTVIMPSVFMILLPVGTYFVYSGSLSQDNFILLLILSMGLLTPLITLGSYMDDIRKVHTIFGEITEILERPDLKRPQELSQELHERDIILKNVSFAYEKGKEVLHDISLTIKSGTVNALVGPSGSGKSTLAKLMASFWDVKSGSISFGGLDIRKIPLEDYSQWIAYVSQDNFLFNDSILENIRLGKPSASDEEVYQVAKDCGCYDFIMDLENGFATQVGSSGGSLSGGERQRIAIARAMLKDAPVVILDEATAYTDPENEALVQSSIVQLVKDKTLIVIAHRLSTIADADQIVLVNEGHLEATGTQEELLSSSDLYQKMWQAHLSVRDTDQDEKIGGLAHA</sequence>
<feature type="domain" description="ABC transmembrane type-1" evidence="11">
    <location>
        <begin position="22"/>
        <end position="305"/>
    </location>
</feature>
<accession>A0A1L7LIX3</accession>
<dbReference type="InterPro" id="IPR039421">
    <property type="entry name" value="Type_1_exporter"/>
</dbReference>
<feature type="transmembrane region" description="Helical" evidence="9">
    <location>
        <begin position="58"/>
        <end position="76"/>
    </location>
</feature>
<feature type="transmembrane region" description="Helical" evidence="9">
    <location>
        <begin position="280"/>
        <end position="300"/>
    </location>
</feature>
<dbReference type="InterPro" id="IPR017871">
    <property type="entry name" value="ABC_transporter-like_CS"/>
</dbReference>
<dbReference type="InterPro" id="IPR003439">
    <property type="entry name" value="ABC_transporter-like_ATP-bd"/>
</dbReference>
<evidence type="ECO:0000256" key="4">
    <source>
        <dbReference type="ARBA" id="ARBA00022692"/>
    </source>
</evidence>
<dbReference type="PANTHER" id="PTHR43394">
    <property type="entry name" value="ATP-DEPENDENT PERMEASE MDL1, MITOCHONDRIAL"/>
    <property type="match status" value="1"/>
</dbReference>
<feature type="transmembrane region" description="Helical" evidence="9">
    <location>
        <begin position="247"/>
        <end position="268"/>
    </location>
</feature>
<keyword evidence="8 9" id="KW-0472">Membrane</keyword>
<dbReference type="FunFam" id="3.40.50.300:FF:000221">
    <property type="entry name" value="Multidrug ABC transporter ATP-binding protein"/>
    <property type="match status" value="1"/>
</dbReference>
<dbReference type="InterPro" id="IPR011527">
    <property type="entry name" value="ABC1_TM_dom"/>
</dbReference>
<dbReference type="InterPro" id="IPR027417">
    <property type="entry name" value="P-loop_NTPase"/>
</dbReference>
<dbReference type="Gene3D" id="1.20.1560.10">
    <property type="entry name" value="ABC transporter type 1, transmembrane domain"/>
    <property type="match status" value="1"/>
</dbReference>
<dbReference type="SMART" id="SM00382">
    <property type="entry name" value="AAA"/>
    <property type="match status" value="1"/>
</dbReference>
<keyword evidence="5" id="KW-0547">Nucleotide-binding</keyword>
<keyword evidence="2" id="KW-0813">Transport</keyword>
<evidence type="ECO:0000256" key="1">
    <source>
        <dbReference type="ARBA" id="ARBA00004651"/>
    </source>
</evidence>
<keyword evidence="7 9" id="KW-1133">Transmembrane helix</keyword>
<dbReference type="Gene3D" id="3.40.50.300">
    <property type="entry name" value="P-loop containing nucleotide triphosphate hydrolases"/>
    <property type="match status" value="1"/>
</dbReference>
<evidence type="ECO:0000256" key="3">
    <source>
        <dbReference type="ARBA" id="ARBA00022475"/>
    </source>
</evidence>
<dbReference type="PROSITE" id="PS50893">
    <property type="entry name" value="ABC_TRANSPORTER_2"/>
    <property type="match status" value="1"/>
</dbReference>
<dbReference type="EMBL" id="AP014612">
    <property type="protein sequence ID" value="BAQ24137.1"/>
    <property type="molecule type" value="Genomic_DNA"/>
</dbReference>
<dbReference type="InterPro" id="IPR036640">
    <property type="entry name" value="ABC1_TM_sf"/>
</dbReference>
<dbReference type="InterPro" id="IPR003593">
    <property type="entry name" value="AAA+_ATPase"/>
</dbReference>
<evidence type="ECO:0000256" key="2">
    <source>
        <dbReference type="ARBA" id="ARBA00022448"/>
    </source>
</evidence>
<organism evidence="12 13">
    <name type="scientific">Streptococcus troglodytae</name>
    <dbReference type="NCBI Taxonomy" id="1111760"/>
    <lineage>
        <taxon>Bacteria</taxon>
        <taxon>Bacillati</taxon>
        <taxon>Bacillota</taxon>
        <taxon>Bacilli</taxon>
        <taxon>Lactobacillales</taxon>
        <taxon>Streptococcaceae</taxon>
        <taxon>Streptococcus</taxon>
    </lineage>
</organism>
<evidence type="ECO:0000259" key="10">
    <source>
        <dbReference type="PROSITE" id="PS50893"/>
    </source>
</evidence>
<dbReference type="RefSeq" id="WP_128833203.1">
    <property type="nucleotide sequence ID" value="NZ_AP014612.1"/>
</dbReference>
<comment type="subcellular location">
    <subcellularLocation>
        <location evidence="1">Cell membrane</location>
        <topology evidence="1">Multi-pass membrane protein</topology>
    </subcellularLocation>
</comment>
<dbReference type="SUPFAM" id="SSF52540">
    <property type="entry name" value="P-loop containing nucleoside triphosphate hydrolases"/>
    <property type="match status" value="1"/>
</dbReference>
<evidence type="ECO:0000313" key="13">
    <source>
        <dbReference type="Proteomes" id="UP000217758"/>
    </source>
</evidence>
<dbReference type="GO" id="GO:0005886">
    <property type="term" value="C:plasma membrane"/>
    <property type="evidence" value="ECO:0007669"/>
    <property type="project" value="UniProtKB-SubCell"/>
</dbReference>
<dbReference type="GO" id="GO:0005524">
    <property type="term" value="F:ATP binding"/>
    <property type="evidence" value="ECO:0007669"/>
    <property type="project" value="UniProtKB-KW"/>
</dbReference>
<evidence type="ECO:0000256" key="7">
    <source>
        <dbReference type="ARBA" id="ARBA00022989"/>
    </source>
</evidence>
<evidence type="ECO:0000256" key="6">
    <source>
        <dbReference type="ARBA" id="ARBA00022840"/>
    </source>
</evidence>
<proteinExistence type="predicted"/>
<dbReference type="PROSITE" id="PS50929">
    <property type="entry name" value="ABC_TM1F"/>
    <property type="match status" value="1"/>
</dbReference>
<feature type="transmembrane region" description="Helical" evidence="9">
    <location>
        <begin position="134"/>
        <end position="154"/>
    </location>
</feature>
<dbReference type="GO" id="GO:0016887">
    <property type="term" value="F:ATP hydrolysis activity"/>
    <property type="evidence" value="ECO:0007669"/>
    <property type="project" value="InterPro"/>
</dbReference>
<dbReference type="SUPFAM" id="SSF90123">
    <property type="entry name" value="ABC transporter transmembrane region"/>
    <property type="match status" value="1"/>
</dbReference>
<keyword evidence="6 12" id="KW-0067">ATP-binding</keyword>
<keyword evidence="3" id="KW-1003">Cell membrane</keyword>
<evidence type="ECO:0000259" key="11">
    <source>
        <dbReference type="PROSITE" id="PS50929"/>
    </source>
</evidence>
<feature type="transmembrane region" description="Helical" evidence="9">
    <location>
        <begin position="20"/>
        <end position="42"/>
    </location>
</feature>
<dbReference type="AlphaFoldDB" id="A0A1L7LIX3"/>
<reference evidence="12 13" key="1">
    <citation type="journal article" date="2016" name="Microbiol. Immunol.">
        <title>Complete genome sequence of Streptococcus troglodytae TKU31 isolated from the oral cavity of a chimpanzee (Pan troglodytes).</title>
        <authorList>
            <person name="Okamoto M."/>
            <person name="Naito M."/>
            <person name="Miyanohara M."/>
            <person name="Imai S."/>
            <person name="Nomura Y."/>
            <person name="Saito W."/>
            <person name="Momoi Y."/>
            <person name="Takada K."/>
            <person name="Miyabe-Nishiwaki T."/>
            <person name="Tomonaga M."/>
            <person name="Hanada N."/>
        </authorList>
    </citation>
    <scope>NUCLEOTIDE SEQUENCE [LARGE SCALE GENOMIC DNA]</scope>
    <source>
        <strain evidence="13">TKU 31</strain>
    </source>
</reference>
<dbReference type="KEGG" id="strg:SRT_08760"/>
<keyword evidence="4 9" id="KW-0812">Transmembrane</keyword>
<dbReference type="Proteomes" id="UP000217758">
    <property type="component" value="Chromosome"/>
</dbReference>
<feature type="domain" description="ABC transporter" evidence="10">
    <location>
        <begin position="337"/>
        <end position="571"/>
    </location>
</feature>
<feature type="transmembrane region" description="Helical" evidence="9">
    <location>
        <begin position="160"/>
        <end position="178"/>
    </location>
</feature>
<name>A0A1L7LIX3_9STRE</name>
<evidence type="ECO:0000256" key="8">
    <source>
        <dbReference type="ARBA" id="ARBA00023136"/>
    </source>
</evidence>
<evidence type="ECO:0000256" key="9">
    <source>
        <dbReference type="SAM" id="Phobius"/>
    </source>
</evidence>
<evidence type="ECO:0000313" key="12">
    <source>
        <dbReference type="EMBL" id="BAQ24137.1"/>
    </source>
</evidence>
<dbReference type="PROSITE" id="PS00211">
    <property type="entry name" value="ABC_TRANSPORTER_1"/>
    <property type="match status" value="1"/>
</dbReference>